<keyword evidence="5" id="KW-0378">Hydrolase</keyword>
<reference evidence="8 9" key="1">
    <citation type="submission" date="2019-08" db="EMBL/GenBank/DDBJ databases">
        <title>Marinobacter ZYF650 sp. nov., a marine bacterium isolated from seawater of the Mariana trench.</title>
        <authorList>
            <person name="Ahmad W."/>
        </authorList>
    </citation>
    <scope>NUCLEOTIDE SEQUENCE [LARGE SCALE GENOMIC DNA]</scope>
    <source>
        <strain evidence="8 9">ZYF650</strain>
    </source>
</reference>
<dbReference type="InterPro" id="IPR001792">
    <property type="entry name" value="Acylphosphatase-like_dom"/>
</dbReference>
<sequence>MTEKRWHILVSGIVQGVYYRASTEQEARKIGITGYARNLPDGRVEIIAEGTDRQLLQLKEWCHQGPPAASVDAVEVSEQSATGEFSEFGVRY</sequence>
<comment type="caution">
    <text evidence="8">The sequence shown here is derived from an EMBL/GenBank/DDBJ whole genome shotgun (WGS) entry which is preliminary data.</text>
</comment>
<evidence type="ECO:0000256" key="2">
    <source>
        <dbReference type="ARBA" id="ARBA00012150"/>
    </source>
</evidence>
<comment type="catalytic activity">
    <reaction evidence="4 5">
        <text>an acyl phosphate + H2O = a carboxylate + phosphate + H(+)</text>
        <dbReference type="Rhea" id="RHEA:14965"/>
        <dbReference type="ChEBI" id="CHEBI:15377"/>
        <dbReference type="ChEBI" id="CHEBI:15378"/>
        <dbReference type="ChEBI" id="CHEBI:29067"/>
        <dbReference type="ChEBI" id="CHEBI:43474"/>
        <dbReference type="ChEBI" id="CHEBI:59918"/>
        <dbReference type="EC" id="3.6.1.7"/>
    </reaction>
</comment>
<dbReference type="SUPFAM" id="SSF54975">
    <property type="entry name" value="Acylphosphatase/BLUF domain-like"/>
    <property type="match status" value="1"/>
</dbReference>
<evidence type="ECO:0000256" key="5">
    <source>
        <dbReference type="PROSITE-ProRule" id="PRU00520"/>
    </source>
</evidence>
<dbReference type="PROSITE" id="PS00151">
    <property type="entry name" value="ACYLPHOSPHATASE_2"/>
    <property type="match status" value="1"/>
</dbReference>
<comment type="similarity">
    <text evidence="1 6">Belongs to the acylphosphatase family.</text>
</comment>
<name>A0A5B0VHN9_9GAMM</name>
<accession>A0A5B0VHN9</accession>
<protein>
    <recommendedName>
        <fullName evidence="3 5">acylphosphatase</fullName>
        <ecNumber evidence="2 5">3.6.1.7</ecNumber>
    </recommendedName>
</protein>
<dbReference type="InterPro" id="IPR036046">
    <property type="entry name" value="Acylphosphatase-like_dom_sf"/>
</dbReference>
<dbReference type="Proteomes" id="UP000323161">
    <property type="component" value="Unassembled WGS sequence"/>
</dbReference>
<evidence type="ECO:0000259" key="7">
    <source>
        <dbReference type="PROSITE" id="PS51160"/>
    </source>
</evidence>
<dbReference type="PANTHER" id="PTHR47268">
    <property type="entry name" value="ACYLPHOSPHATASE"/>
    <property type="match status" value="1"/>
</dbReference>
<evidence type="ECO:0000256" key="1">
    <source>
        <dbReference type="ARBA" id="ARBA00005614"/>
    </source>
</evidence>
<evidence type="ECO:0000313" key="9">
    <source>
        <dbReference type="Proteomes" id="UP000323161"/>
    </source>
</evidence>
<organism evidence="8 9">
    <name type="scientific">Marinobacter salinexigens</name>
    <dbReference type="NCBI Taxonomy" id="2919747"/>
    <lineage>
        <taxon>Bacteria</taxon>
        <taxon>Pseudomonadati</taxon>
        <taxon>Pseudomonadota</taxon>
        <taxon>Gammaproteobacteria</taxon>
        <taxon>Pseudomonadales</taxon>
        <taxon>Marinobacteraceae</taxon>
        <taxon>Marinobacter</taxon>
    </lineage>
</organism>
<gene>
    <name evidence="8" type="ORF">FWJ25_11010</name>
</gene>
<dbReference type="PANTHER" id="PTHR47268:SF4">
    <property type="entry name" value="ACYLPHOSPHATASE"/>
    <property type="match status" value="1"/>
</dbReference>
<evidence type="ECO:0000256" key="6">
    <source>
        <dbReference type="RuleBase" id="RU004168"/>
    </source>
</evidence>
<dbReference type="PROSITE" id="PS51160">
    <property type="entry name" value="ACYLPHOSPHATASE_3"/>
    <property type="match status" value="1"/>
</dbReference>
<dbReference type="Gene3D" id="3.30.70.100">
    <property type="match status" value="1"/>
</dbReference>
<dbReference type="EC" id="3.6.1.7" evidence="2 5"/>
<dbReference type="EMBL" id="VTUU01000004">
    <property type="protein sequence ID" value="KAA1173934.1"/>
    <property type="molecule type" value="Genomic_DNA"/>
</dbReference>
<evidence type="ECO:0000256" key="4">
    <source>
        <dbReference type="ARBA" id="ARBA00047645"/>
    </source>
</evidence>
<feature type="active site" evidence="5">
    <location>
        <position position="20"/>
    </location>
</feature>
<proteinExistence type="inferred from homology"/>
<evidence type="ECO:0000313" key="8">
    <source>
        <dbReference type="EMBL" id="KAA1173934.1"/>
    </source>
</evidence>
<dbReference type="AlphaFoldDB" id="A0A5B0VHN9"/>
<evidence type="ECO:0000256" key="3">
    <source>
        <dbReference type="ARBA" id="ARBA00015991"/>
    </source>
</evidence>
<dbReference type="Pfam" id="PF00708">
    <property type="entry name" value="Acylphosphatase"/>
    <property type="match status" value="1"/>
</dbReference>
<feature type="domain" description="Acylphosphatase-like" evidence="7">
    <location>
        <begin position="5"/>
        <end position="92"/>
    </location>
</feature>
<dbReference type="InterPro" id="IPR020456">
    <property type="entry name" value="Acylphosphatase"/>
</dbReference>
<dbReference type="GO" id="GO:0003998">
    <property type="term" value="F:acylphosphatase activity"/>
    <property type="evidence" value="ECO:0007669"/>
    <property type="project" value="UniProtKB-EC"/>
</dbReference>
<keyword evidence="9" id="KW-1185">Reference proteome</keyword>
<feature type="active site" evidence="5">
    <location>
        <position position="38"/>
    </location>
</feature>
<dbReference type="RefSeq" id="WP_149600330.1">
    <property type="nucleotide sequence ID" value="NZ_VTUU01000004.1"/>
</dbReference>
<dbReference type="InterPro" id="IPR017968">
    <property type="entry name" value="Acylphosphatase_CS"/>
</dbReference>